<dbReference type="EMBL" id="CM042028">
    <property type="protein sequence ID" value="KAI3799333.1"/>
    <property type="molecule type" value="Genomic_DNA"/>
</dbReference>
<sequence>MQTDHGVVTRRCSCEIVGGGGLGLPENGEWRQWAVTDLVVVFVLRESKVNGKSSCYRLTAVPKFYPVHLLLPPLFLSLDHTFYSSQSIV</sequence>
<comment type="caution">
    <text evidence="1">The sequence shown here is derived from an EMBL/GenBank/DDBJ whole genome shotgun (WGS) entry which is preliminary data.</text>
</comment>
<evidence type="ECO:0000313" key="2">
    <source>
        <dbReference type="Proteomes" id="UP001056120"/>
    </source>
</evidence>
<organism evidence="1 2">
    <name type="scientific">Smallanthus sonchifolius</name>
    <dbReference type="NCBI Taxonomy" id="185202"/>
    <lineage>
        <taxon>Eukaryota</taxon>
        <taxon>Viridiplantae</taxon>
        <taxon>Streptophyta</taxon>
        <taxon>Embryophyta</taxon>
        <taxon>Tracheophyta</taxon>
        <taxon>Spermatophyta</taxon>
        <taxon>Magnoliopsida</taxon>
        <taxon>eudicotyledons</taxon>
        <taxon>Gunneridae</taxon>
        <taxon>Pentapetalae</taxon>
        <taxon>asterids</taxon>
        <taxon>campanulids</taxon>
        <taxon>Asterales</taxon>
        <taxon>Asteraceae</taxon>
        <taxon>Asteroideae</taxon>
        <taxon>Heliantheae alliance</taxon>
        <taxon>Millerieae</taxon>
        <taxon>Smallanthus</taxon>
    </lineage>
</organism>
<accession>A0ACB9HV70</accession>
<name>A0ACB9HV70_9ASTR</name>
<reference evidence="2" key="1">
    <citation type="journal article" date="2022" name="Mol. Ecol. Resour.">
        <title>The genomes of chicory, endive, great burdock and yacon provide insights into Asteraceae palaeo-polyploidization history and plant inulin production.</title>
        <authorList>
            <person name="Fan W."/>
            <person name="Wang S."/>
            <person name="Wang H."/>
            <person name="Wang A."/>
            <person name="Jiang F."/>
            <person name="Liu H."/>
            <person name="Zhao H."/>
            <person name="Xu D."/>
            <person name="Zhang Y."/>
        </authorList>
    </citation>
    <scope>NUCLEOTIDE SEQUENCE [LARGE SCALE GENOMIC DNA]</scope>
    <source>
        <strain evidence="2">cv. Yunnan</strain>
    </source>
</reference>
<gene>
    <name evidence="1" type="ORF">L1987_34626</name>
</gene>
<dbReference type="Proteomes" id="UP001056120">
    <property type="component" value="Linkage Group LG11"/>
</dbReference>
<proteinExistence type="predicted"/>
<protein>
    <submittedName>
        <fullName evidence="1">Uncharacterized protein</fullName>
    </submittedName>
</protein>
<evidence type="ECO:0000313" key="1">
    <source>
        <dbReference type="EMBL" id="KAI3799333.1"/>
    </source>
</evidence>
<keyword evidence="2" id="KW-1185">Reference proteome</keyword>
<reference evidence="1 2" key="2">
    <citation type="journal article" date="2022" name="Mol. Ecol. Resour.">
        <title>The genomes of chicory, endive, great burdock and yacon provide insights into Asteraceae paleo-polyploidization history and plant inulin production.</title>
        <authorList>
            <person name="Fan W."/>
            <person name="Wang S."/>
            <person name="Wang H."/>
            <person name="Wang A."/>
            <person name="Jiang F."/>
            <person name="Liu H."/>
            <person name="Zhao H."/>
            <person name="Xu D."/>
            <person name="Zhang Y."/>
        </authorList>
    </citation>
    <scope>NUCLEOTIDE SEQUENCE [LARGE SCALE GENOMIC DNA]</scope>
    <source>
        <strain evidence="2">cv. Yunnan</strain>
        <tissue evidence="1">Leaves</tissue>
    </source>
</reference>